<organism evidence="2 3">
    <name type="scientific">Tumebacillus amylolyticus</name>
    <dbReference type="NCBI Taxonomy" id="2801339"/>
    <lineage>
        <taxon>Bacteria</taxon>
        <taxon>Bacillati</taxon>
        <taxon>Bacillota</taxon>
        <taxon>Bacilli</taxon>
        <taxon>Bacillales</taxon>
        <taxon>Alicyclobacillaceae</taxon>
        <taxon>Tumebacillus</taxon>
    </lineage>
</organism>
<name>A0ABS1JBH4_9BACL</name>
<accession>A0ABS1JBH4</accession>
<dbReference type="InterPro" id="IPR023809">
    <property type="entry name" value="Thiopep_bacteriocin_synth_dom"/>
</dbReference>
<proteinExistence type="predicted"/>
<evidence type="ECO:0000313" key="2">
    <source>
        <dbReference type="EMBL" id="MBL0386968.1"/>
    </source>
</evidence>
<evidence type="ECO:0000259" key="1">
    <source>
        <dbReference type="Pfam" id="PF14028"/>
    </source>
</evidence>
<dbReference type="Proteomes" id="UP000602284">
    <property type="component" value="Unassembled WGS sequence"/>
</dbReference>
<sequence>MWKRVHVYYYDDAKENLVLDGIRPALQALEQMPGVSGSYLRRHWKFGPHIALYLEVESEEVFSSQVWPYLQETLGAYLQDHPSRQELDPVQYLERSVTLGAWELEPGPYEPLQPDNSMSLHPYGQLAGVLKGEHVLQTMEWFWKKSTGLMLDLLDATRGDLPSRQLYLIKLMAAVAHLYPVDGIVRGQLSYRSHAEAYFVSFDQDGRLQKMFSTQDQQVAPFVDEAVLSVLNETDEDGVYGGPDPLLRQWSQLMKELYETCLEQARQGRLTSDTSHYSELAEEIGESARERWIGEWDEAKQSEFHKELNEVISDQFFSSPQFSSYRMLVNSFYTYLPLMGINPNMKHLLCYLISRSVERIAGVDWKGIFYKQGPKGRNGWKGGRPSHEAEK</sequence>
<dbReference type="RefSeq" id="WP_201634341.1">
    <property type="nucleotide sequence ID" value="NZ_JAEQNB010000002.1"/>
</dbReference>
<keyword evidence="3" id="KW-1185">Reference proteome</keyword>
<gene>
    <name evidence="2" type="ORF">JJB07_09905</name>
</gene>
<feature type="domain" description="Thiopeptide-type bacteriocin biosynthesis" evidence="1">
    <location>
        <begin position="2"/>
        <end position="277"/>
    </location>
</feature>
<dbReference type="Pfam" id="PF14028">
    <property type="entry name" value="Lant_dehydr_C"/>
    <property type="match status" value="1"/>
</dbReference>
<reference evidence="2 3" key="1">
    <citation type="submission" date="2021-01" db="EMBL/GenBank/DDBJ databases">
        <title>Tumebacillus sp. strain ITR2 16S ribosomal RNA gene Genome sequencing and assembly.</title>
        <authorList>
            <person name="Kang M."/>
        </authorList>
    </citation>
    <scope>NUCLEOTIDE SEQUENCE [LARGE SCALE GENOMIC DNA]</scope>
    <source>
        <strain evidence="2 3">ITR2</strain>
    </source>
</reference>
<comment type="caution">
    <text evidence="2">The sequence shown here is derived from an EMBL/GenBank/DDBJ whole genome shotgun (WGS) entry which is preliminary data.</text>
</comment>
<evidence type="ECO:0000313" key="3">
    <source>
        <dbReference type="Proteomes" id="UP000602284"/>
    </source>
</evidence>
<protein>
    <recommendedName>
        <fullName evidence="1">Thiopeptide-type bacteriocin biosynthesis domain-containing protein</fullName>
    </recommendedName>
</protein>
<dbReference type="EMBL" id="JAEQNB010000002">
    <property type="protein sequence ID" value="MBL0386968.1"/>
    <property type="molecule type" value="Genomic_DNA"/>
</dbReference>